<gene>
    <name evidence="2" type="ORF">FSW04_23135</name>
</gene>
<accession>A0A5B8UAJ7</accession>
<dbReference type="EMBL" id="CP042430">
    <property type="protein sequence ID" value="QEC50186.1"/>
    <property type="molecule type" value="Genomic_DNA"/>
</dbReference>
<dbReference type="Proteomes" id="UP000321805">
    <property type="component" value="Chromosome"/>
</dbReference>
<feature type="signal peptide" evidence="1">
    <location>
        <begin position="1"/>
        <end position="26"/>
    </location>
</feature>
<organism evidence="2 3">
    <name type="scientific">Baekduia soli</name>
    <dbReference type="NCBI Taxonomy" id="496014"/>
    <lineage>
        <taxon>Bacteria</taxon>
        <taxon>Bacillati</taxon>
        <taxon>Actinomycetota</taxon>
        <taxon>Thermoleophilia</taxon>
        <taxon>Solirubrobacterales</taxon>
        <taxon>Baekduiaceae</taxon>
        <taxon>Baekduia</taxon>
    </lineage>
</organism>
<evidence type="ECO:0000256" key="1">
    <source>
        <dbReference type="SAM" id="SignalP"/>
    </source>
</evidence>
<evidence type="ECO:0000313" key="3">
    <source>
        <dbReference type="Proteomes" id="UP000321805"/>
    </source>
</evidence>
<dbReference type="RefSeq" id="WP_146922552.1">
    <property type="nucleotide sequence ID" value="NZ_CP042430.1"/>
</dbReference>
<keyword evidence="3" id="KW-1185">Reference proteome</keyword>
<protein>
    <submittedName>
        <fullName evidence="2">Uncharacterized protein</fullName>
    </submittedName>
</protein>
<reference evidence="2 3" key="1">
    <citation type="journal article" date="2018" name="J. Microbiol.">
        <title>Baekduia soli gen. nov., sp. nov., a novel bacterium isolated from the soil of Baekdu Mountain and proposal of a novel family name, Baekduiaceae fam. nov.</title>
        <authorList>
            <person name="An D.S."/>
            <person name="Siddiqi M.Z."/>
            <person name="Kim K.H."/>
            <person name="Yu H.S."/>
            <person name="Im W.T."/>
        </authorList>
    </citation>
    <scope>NUCLEOTIDE SEQUENCE [LARGE SCALE GENOMIC DNA]</scope>
    <source>
        <strain evidence="2 3">BR7-21</strain>
    </source>
</reference>
<evidence type="ECO:0000313" key="2">
    <source>
        <dbReference type="EMBL" id="QEC50186.1"/>
    </source>
</evidence>
<feature type="chain" id="PRO_5023116553" evidence="1">
    <location>
        <begin position="27"/>
        <end position="113"/>
    </location>
</feature>
<keyword evidence="1" id="KW-0732">Signal</keyword>
<sequence length="113" mass="11826">MRRISAVLVATAAALALAVTAGSASARQCQAGFSEARGPSALLATGVPCAQARRVAVTVAQASPAGCMRSTKTSVLLRTPCVRLGFRCTAVRSVRKTLRVTCRSGARRIRFTY</sequence>
<dbReference type="AlphaFoldDB" id="A0A5B8UAJ7"/>
<name>A0A5B8UAJ7_9ACTN</name>
<dbReference type="KEGG" id="bsol:FSW04_23135"/>
<proteinExistence type="predicted"/>